<organism evidence="1 2">
    <name type="scientific">Batillaria attramentaria</name>
    <dbReference type="NCBI Taxonomy" id="370345"/>
    <lineage>
        <taxon>Eukaryota</taxon>
        <taxon>Metazoa</taxon>
        <taxon>Spiralia</taxon>
        <taxon>Lophotrochozoa</taxon>
        <taxon>Mollusca</taxon>
        <taxon>Gastropoda</taxon>
        <taxon>Caenogastropoda</taxon>
        <taxon>Sorbeoconcha</taxon>
        <taxon>Cerithioidea</taxon>
        <taxon>Batillariidae</taxon>
        <taxon>Batillaria</taxon>
    </lineage>
</organism>
<dbReference type="EMBL" id="JACVVK020000004">
    <property type="protein sequence ID" value="KAK7507252.1"/>
    <property type="molecule type" value="Genomic_DNA"/>
</dbReference>
<gene>
    <name evidence="1" type="ORF">BaRGS_00001187</name>
</gene>
<accession>A0ABD0M7G5</accession>
<comment type="caution">
    <text evidence="1">The sequence shown here is derived from an EMBL/GenBank/DDBJ whole genome shotgun (WGS) entry which is preliminary data.</text>
</comment>
<evidence type="ECO:0000313" key="2">
    <source>
        <dbReference type="Proteomes" id="UP001519460"/>
    </source>
</evidence>
<evidence type="ECO:0000313" key="1">
    <source>
        <dbReference type="EMBL" id="KAK7507252.1"/>
    </source>
</evidence>
<evidence type="ECO:0008006" key="3">
    <source>
        <dbReference type="Google" id="ProtNLM"/>
    </source>
</evidence>
<reference evidence="1 2" key="1">
    <citation type="journal article" date="2023" name="Sci. Data">
        <title>Genome assembly of the Korean intertidal mud-creeper Batillaria attramentaria.</title>
        <authorList>
            <person name="Patra A.K."/>
            <person name="Ho P.T."/>
            <person name="Jun S."/>
            <person name="Lee S.J."/>
            <person name="Kim Y."/>
            <person name="Won Y.J."/>
        </authorList>
    </citation>
    <scope>NUCLEOTIDE SEQUENCE [LARGE SCALE GENOMIC DNA]</scope>
    <source>
        <strain evidence="1">Wonlab-2016</strain>
    </source>
</reference>
<protein>
    <recommendedName>
        <fullName evidence="3">Ribosomal protein S12</fullName>
    </recommendedName>
</protein>
<keyword evidence="2" id="KW-1185">Reference proteome</keyword>
<sequence length="120" mass="12855">ANRDKPKTPPVSLTDQLAERLQNRSKGTGKYGHLKHFSVSIGGRGLLQSLLFVSGLPAGPDGNRLPDGFLFRGRSSRLGPPTGQPLVVLLSVVSVLHVDICGRKCVCVGNGRVSRVLVFR</sequence>
<dbReference type="AlphaFoldDB" id="A0ABD0M7G5"/>
<proteinExistence type="predicted"/>
<name>A0ABD0M7G5_9CAEN</name>
<dbReference type="Proteomes" id="UP001519460">
    <property type="component" value="Unassembled WGS sequence"/>
</dbReference>
<feature type="non-terminal residue" evidence="1">
    <location>
        <position position="1"/>
    </location>
</feature>